<protein>
    <submittedName>
        <fullName evidence="2">Uncharacterized protein</fullName>
    </submittedName>
</protein>
<evidence type="ECO:0000313" key="2">
    <source>
        <dbReference type="EMBL" id="MPM99619.1"/>
    </source>
</evidence>
<sequence length="86" mass="9923">MYFPGRIEVILIHQPQVTFWELLFVVGFFSERVDGFAPIFNSPVFETVSRISPHKKVRTQPRVGRNARPEPDPFNRVISKEGLEPA</sequence>
<proteinExistence type="predicted"/>
<dbReference type="AlphaFoldDB" id="A0A645EE59"/>
<organism evidence="2">
    <name type="scientific">bioreactor metagenome</name>
    <dbReference type="NCBI Taxonomy" id="1076179"/>
    <lineage>
        <taxon>unclassified sequences</taxon>
        <taxon>metagenomes</taxon>
        <taxon>ecological metagenomes</taxon>
    </lineage>
</organism>
<accession>A0A645EE59</accession>
<reference evidence="2" key="1">
    <citation type="submission" date="2019-08" db="EMBL/GenBank/DDBJ databases">
        <authorList>
            <person name="Kucharzyk K."/>
            <person name="Murdoch R.W."/>
            <person name="Higgins S."/>
            <person name="Loffler F."/>
        </authorList>
    </citation>
    <scope>NUCLEOTIDE SEQUENCE</scope>
</reference>
<feature type="region of interest" description="Disordered" evidence="1">
    <location>
        <begin position="56"/>
        <end position="86"/>
    </location>
</feature>
<name>A0A645EE59_9ZZZZ</name>
<comment type="caution">
    <text evidence="2">The sequence shown here is derived from an EMBL/GenBank/DDBJ whole genome shotgun (WGS) entry which is preliminary data.</text>
</comment>
<evidence type="ECO:0000256" key="1">
    <source>
        <dbReference type="SAM" id="MobiDB-lite"/>
    </source>
</evidence>
<feature type="compositionally biased region" description="Basic and acidic residues" evidence="1">
    <location>
        <begin position="67"/>
        <end position="86"/>
    </location>
</feature>
<gene>
    <name evidence="2" type="ORF">SDC9_146811</name>
</gene>
<dbReference type="EMBL" id="VSSQ01045711">
    <property type="protein sequence ID" value="MPM99619.1"/>
    <property type="molecule type" value="Genomic_DNA"/>
</dbReference>